<dbReference type="Pfam" id="PF01656">
    <property type="entry name" value="CbiA"/>
    <property type="match status" value="1"/>
</dbReference>
<dbReference type="InterPro" id="IPR027417">
    <property type="entry name" value="P-loop_NTPase"/>
</dbReference>
<evidence type="ECO:0000256" key="1">
    <source>
        <dbReference type="SAM" id="MobiDB-lite"/>
    </source>
</evidence>
<evidence type="ECO:0000313" key="4">
    <source>
        <dbReference type="Proteomes" id="UP001293718"/>
    </source>
</evidence>
<organism evidence="3 4">
    <name type="scientific">Azohydromonas lata</name>
    <dbReference type="NCBI Taxonomy" id="45677"/>
    <lineage>
        <taxon>Bacteria</taxon>
        <taxon>Pseudomonadati</taxon>
        <taxon>Pseudomonadota</taxon>
        <taxon>Betaproteobacteria</taxon>
        <taxon>Burkholderiales</taxon>
        <taxon>Sphaerotilaceae</taxon>
        <taxon>Azohydromonas</taxon>
    </lineage>
</organism>
<feature type="region of interest" description="Disordered" evidence="1">
    <location>
        <begin position="216"/>
        <end position="263"/>
    </location>
</feature>
<protein>
    <submittedName>
        <fullName evidence="3">ParA family protein</fullName>
    </submittedName>
</protein>
<dbReference type="InterPro" id="IPR002586">
    <property type="entry name" value="CobQ/CobB/MinD/ParA_Nub-bd_dom"/>
</dbReference>
<dbReference type="Proteomes" id="UP001293718">
    <property type="component" value="Unassembled WGS sequence"/>
</dbReference>
<reference evidence="3 4" key="1">
    <citation type="submission" date="2023-11" db="EMBL/GenBank/DDBJ databases">
        <title>Draft genome of Azohydromonas lata strain H1 (DSM1123), a polyhydroxyalkanoate producer.</title>
        <authorList>
            <person name="Traversa D."/>
            <person name="D'Addabbo P."/>
            <person name="Pazzani C."/>
            <person name="Manzari C."/>
            <person name="Chiara M."/>
            <person name="Scrascia M."/>
        </authorList>
    </citation>
    <scope>NUCLEOTIDE SEQUENCE [LARGE SCALE GENOMIC DNA]</scope>
    <source>
        <strain evidence="3 4">H1</strain>
    </source>
</reference>
<gene>
    <name evidence="3" type="ORF">SM757_31485</name>
</gene>
<dbReference type="EMBL" id="JAXOJX010000096">
    <property type="protein sequence ID" value="MDZ5461104.1"/>
    <property type="molecule type" value="Genomic_DNA"/>
</dbReference>
<keyword evidence="4" id="KW-1185">Reference proteome</keyword>
<dbReference type="PANTHER" id="PTHR13696:SF99">
    <property type="entry name" value="COBYRINIC ACID AC-DIAMIDE SYNTHASE"/>
    <property type="match status" value="1"/>
</dbReference>
<comment type="caution">
    <text evidence="3">The sequence shown here is derived from an EMBL/GenBank/DDBJ whole genome shotgun (WGS) entry which is preliminary data.</text>
</comment>
<feature type="compositionally biased region" description="Low complexity" evidence="1">
    <location>
        <begin position="251"/>
        <end position="263"/>
    </location>
</feature>
<feature type="compositionally biased region" description="Low complexity" evidence="1">
    <location>
        <begin position="234"/>
        <end position="243"/>
    </location>
</feature>
<feature type="domain" description="CobQ/CobB/MinD/ParA nucleotide binding" evidence="2">
    <location>
        <begin position="6"/>
        <end position="189"/>
    </location>
</feature>
<sequence>MATVIGVLNQKGGVGKTTTSVHLAAALAEHGAKVAVVDADPQNNAKKFIDRARNGFPADAVSIAEMNVPLSDVLAMLDAEYDYIVVDGPPSKHSPATKATMAAADAVLVPVRPAYDDMESTQEFADEMRATCQELGRMPVVRLLVTVNEDFAINKVVRTVLPGATHLQMLQTVMPKRTSFPTASPAGIPVTAFTDKVAQSATREVRDELLVLLGQAAMGQPKNPPKQPSAGKPSASAKKTALTGKKKAPTRSRAAGASALAGR</sequence>
<evidence type="ECO:0000313" key="3">
    <source>
        <dbReference type="EMBL" id="MDZ5461104.1"/>
    </source>
</evidence>
<name>A0ABU5IQE4_9BURK</name>
<dbReference type="RefSeq" id="WP_322468366.1">
    <property type="nucleotide sequence ID" value="NZ_JAXOJX010000096.1"/>
</dbReference>
<proteinExistence type="predicted"/>
<evidence type="ECO:0000259" key="2">
    <source>
        <dbReference type="Pfam" id="PF01656"/>
    </source>
</evidence>
<dbReference type="Gene3D" id="3.40.50.300">
    <property type="entry name" value="P-loop containing nucleotide triphosphate hydrolases"/>
    <property type="match status" value="1"/>
</dbReference>
<dbReference type="PANTHER" id="PTHR13696">
    <property type="entry name" value="P-LOOP CONTAINING NUCLEOSIDE TRIPHOSPHATE HYDROLASE"/>
    <property type="match status" value="1"/>
</dbReference>
<dbReference type="CDD" id="cd02042">
    <property type="entry name" value="ParAB_family"/>
    <property type="match status" value="1"/>
</dbReference>
<dbReference type="InterPro" id="IPR050678">
    <property type="entry name" value="DNA_Partitioning_ATPase"/>
</dbReference>
<dbReference type="SUPFAM" id="SSF52540">
    <property type="entry name" value="P-loop containing nucleoside triphosphate hydrolases"/>
    <property type="match status" value="1"/>
</dbReference>
<accession>A0ABU5IQE4</accession>